<dbReference type="Proteomes" id="UP000256977">
    <property type="component" value="Unassembled WGS sequence"/>
</dbReference>
<reference evidence="2 3" key="1">
    <citation type="submission" date="2018-07" db="EMBL/GenBank/DDBJ databases">
        <title>Genomic Encyclopedia of Type Strains, Phase III (KMG-III): the genomes of soil and plant-associated and newly described type strains.</title>
        <authorList>
            <person name="Whitman W."/>
        </authorList>
    </citation>
    <scope>NUCLEOTIDE SEQUENCE [LARGE SCALE GENOMIC DNA]</scope>
    <source>
        <strain evidence="2 3">CECT 7287</strain>
    </source>
</reference>
<organism evidence="2 3">
    <name type="scientific">Cohnella phaseoli</name>
    <dbReference type="NCBI Taxonomy" id="456490"/>
    <lineage>
        <taxon>Bacteria</taxon>
        <taxon>Bacillati</taxon>
        <taxon>Bacillota</taxon>
        <taxon>Bacilli</taxon>
        <taxon>Bacillales</taxon>
        <taxon>Paenibacillaceae</taxon>
        <taxon>Cohnella</taxon>
    </lineage>
</organism>
<accession>A0A3D9IFN1</accession>
<proteinExistence type="predicted"/>
<comment type="caution">
    <text evidence="2">The sequence shown here is derived from an EMBL/GenBank/DDBJ whole genome shotgun (WGS) entry which is preliminary data.</text>
</comment>
<feature type="region of interest" description="Disordered" evidence="1">
    <location>
        <begin position="88"/>
        <end position="107"/>
    </location>
</feature>
<evidence type="ECO:0000313" key="2">
    <source>
        <dbReference type="EMBL" id="RED60558.1"/>
    </source>
</evidence>
<dbReference type="RefSeq" id="WP_116064203.1">
    <property type="nucleotide sequence ID" value="NZ_QRDZ01000030.1"/>
</dbReference>
<keyword evidence="3" id="KW-1185">Reference proteome</keyword>
<sequence>MSSAPFEYDPIVPYLFIGEKKEEMLQYLYKLKMTAGIRRFVLVFPSWNGESKGSHAKQAFEHFGEFLKEVRERVAADGIEVGWWCSPSLSVAPQQGDETDPAYQSRG</sequence>
<evidence type="ECO:0000313" key="3">
    <source>
        <dbReference type="Proteomes" id="UP000256977"/>
    </source>
</evidence>
<name>A0A3D9IFN1_9BACL</name>
<protein>
    <submittedName>
        <fullName evidence="2">Uncharacterized protein</fullName>
    </submittedName>
</protein>
<evidence type="ECO:0000256" key="1">
    <source>
        <dbReference type="SAM" id="MobiDB-lite"/>
    </source>
</evidence>
<dbReference type="AlphaFoldDB" id="A0A3D9IFN1"/>
<dbReference type="EMBL" id="QRDZ01000030">
    <property type="protein sequence ID" value="RED60558.1"/>
    <property type="molecule type" value="Genomic_DNA"/>
</dbReference>
<gene>
    <name evidence="2" type="ORF">DFP98_13080</name>
</gene>